<dbReference type="AlphaFoldDB" id="S8C8Q2"/>
<keyword evidence="3" id="KW-0472">Membrane</keyword>
<accession>S8C8Q2</accession>
<keyword evidence="3" id="KW-0812">Transmembrane</keyword>
<dbReference type="GO" id="GO:0005741">
    <property type="term" value="C:mitochondrial outer membrane"/>
    <property type="evidence" value="ECO:0007669"/>
    <property type="project" value="TreeGrafter"/>
</dbReference>
<keyword evidence="2" id="KW-0067">ATP-binding</keyword>
<organism evidence="5 6">
    <name type="scientific">Genlisea aurea</name>
    <dbReference type="NCBI Taxonomy" id="192259"/>
    <lineage>
        <taxon>Eukaryota</taxon>
        <taxon>Viridiplantae</taxon>
        <taxon>Streptophyta</taxon>
        <taxon>Embryophyta</taxon>
        <taxon>Tracheophyta</taxon>
        <taxon>Spermatophyta</taxon>
        <taxon>Magnoliopsida</taxon>
        <taxon>eudicotyledons</taxon>
        <taxon>Gunneridae</taxon>
        <taxon>Pentapetalae</taxon>
        <taxon>asterids</taxon>
        <taxon>lamiids</taxon>
        <taxon>Lamiales</taxon>
        <taxon>Lentibulariaceae</taxon>
        <taxon>Genlisea</taxon>
    </lineage>
</organism>
<keyword evidence="3" id="KW-1133">Transmembrane helix</keyword>
<evidence type="ECO:0000259" key="4">
    <source>
        <dbReference type="Pfam" id="PF24933"/>
    </source>
</evidence>
<gene>
    <name evidence="5" type="ORF">M569_11581</name>
</gene>
<keyword evidence="1" id="KW-0547">Nucleotide-binding</keyword>
<dbReference type="PANTHER" id="PTHR45644:SF85">
    <property type="entry name" value="P-LOOP CONTAINING NUCLEOSIDE TRIPHOSPHATE HYDROLASES SUPERFAMILY PROTEIN"/>
    <property type="match status" value="1"/>
</dbReference>
<feature type="transmembrane region" description="Helical" evidence="3">
    <location>
        <begin position="6"/>
        <end position="23"/>
    </location>
</feature>
<dbReference type="GO" id="GO:0005524">
    <property type="term" value="F:ATP binding"/>
    <property type="evidence" value="ECO:0007669"/>
    <property type="project" value="UniProtKB-KW"/>
</dbReference>
<dbReference type="EMBL" id="AUSU01005634">
    <property type="protein sequence ID" value="EPS63205.1"/>
    <property type="molecule type" value="Genomic_DNA"/>
</dbReference>
<dbReference type="InterPro" id="IPR056653">
    <property type="entry name" value="DUF7751"/>
</dbReference>
<keyword evidence="6" id="KW-1185">Reference proteome</keyword>
<reference evidence="5 6" key="1">
    <citation type="journal article" date="2013" name="BMC Genomics">
        <title>The miniature genome of a carnivorous plant Genlisea aurea contains a low number of genes and short non-coding sequences.</title>
        <authorList>
            <person name="Leushkin E.V."/>
            <person name="Sutormin R.A."/>
            <person name="Nabieva E.R."/>
            <person name="Penin A.A."/>
            <person name="Kondrashov A.S."/>
            <person name="Logacheva M.D."/>
        </authorList>
    </citation>
    <scope>NUCLEOTIDE SEQUENCE [LARGE SCALE GENOMIC DNA]</scope>
</reference>
<evidence type="ECO:0000256" key="2">
    <source>
        <dbReference type="ARBA" id="ARBA00022840"/>
    </source>
</evidence>
<dbReference type="InterPro" id="IPR051701">
    <property type="entry name" value="Mito_OM_Translocase_MSP1"/>
</dbReference>
<dbReference type="PANTHER" id="PTHR45644">
    <property type="entry name" value="AAA ATPASE, PUTATIVE (AFU_ORTHOLOGUE AFUA_2G12920)-RELATED-RELATED"/>
    <property type="match status" value="1"/>
</dbReference>
<feature type="non-terminal residue" evidence="5">
    <location>
        <position position="409"/>
    </location>
</feature>
<feature type="domain" description="DUF7751" evidence="4">
    <location>
        <begin position="359"/>
        <end position="408"/>
    </location>
</feature>
<sequence>MESKHLLVGVGIGMGVGIGLAFGKRDFAGDRISPQRMEQEMLSLVVDGRDSDVTFDRFPYFLSEQTRALLTSAAFVHLRKGDLGRHTRNLSPASQTILLSAPTEMYQQMLAKALAHYFDAKLLLLDVTNFSLKMQSKYGFSKVTSFRRSISETAIDWMSDLPASFLVNQPMKERKGPLHRRASEVDLVSRYVFLFYASMRKNVSSSESMNDLASMSKNHVSGLFGSSNWCFDDHLLVETLHKVISKVSQLGPVVLYLRDVEKILSRSRRTFALFRKMLKRISGSVLILGSKIVDPEEDYRSVDERTSCLFPYNVEIKLPEDDDNRLLVSWKSQLEEDLRMVQYQDSRNHILEVLAANDLDCNDLGSISLADTIAISDYAEEIMVSAISHHLTTVEEPVYRNGKLVISTA</sequence>
<proteinExistence type="predicted"/>
<dbReference type="Pfam" id="PF24933">
    <property type="entry name" value="DUF7751"/>
    <property type="match status" value="1"/>
</dbReference>
<name>S8C8Q2_9LAMI</name>
<evidence type="ECO:0000256" key="1">
    <source>
        <dbReference type="ARBA" id="ARBA00022741"/>
    </source>
</evidence>
<dbReference type="Proteomes" id="UP000015453">
    <property type="component" value="Unassembled WGS sequence"/>
</dbReference>
<protein>
    <recommendedName>
        <fullName evidence="4">DUF7751 domain-containing protein</fullName>
    </recommendedName>
</protein>
<comment type="caution">
    <text evidence="5">The sequence shown here is derived from an EMBL/GenBank/DDBJ whole genome shotgun (WGS) entry which is preliminary data.</text>
</comment>
<evidence type="ECO:0000313" key="6">
    <source>
        <dbReference type="Proteomes" id="UP000015453"/>
    </source>
</evidence>
<evidence type="ECO:0000256" key="3">
    <source>
        <dbReference type="SAM" id="Phobius"/>
    </source>
</evidence>
<evidence type="ECO:0000313" key="5">
    <source>
        <dbReference type="EMBL" id="EPS63205.1"/>
    </source>
</evidence>
<dbReference type="OrthoDB" id="1883434at2759"/>